<evidence type="ECO:0000313" key="2">
    <source>
        <dbReference type="Proteomes" id="UP001596086"/>
    </source>
</evidence>
<proteinExistence type="predicted"/>
<dbReference type="Proteomes" id="UP001596086">
    <property type="component" value="Unassembled WGS sequence"/>
</dbReference>
<accession>A0ABW0RTV4</accession>
<comment type="caution">
    <text evidence="1">The sequence shown here is derived from an EMBL/GenBank/DDBJ whole genome shotgun (WGS) entry which is preliminary data.</text>
</comment>
<reference evidence="2" key="1">
    <citation type="journal article" date="2019" name="Int. J. Syst. Evol. Microbiol.">
        <title>The Global Catalogue of Microorganisms (GCM) 10K type strain sequencing project: providing services to taxonomists for standard genome sequencing and annotation.</title>
        <authorList>
            <consortium name="The Broad Institute Genomics Platform"/>
            <consortium name="The Broad Institute Genome Sequencing Center for Infectious Disease"/>
            <person name="Wu L."/>
            <person name="Ma J."/>
        </authorList>
    </citation>
    <scope>NUCLEOTIDE SEQUENCE [LARGE SCALE GENOMIC DNA]</scope>
    <source>
        <strain evidence="2">CGMCC 4.5798</strain>
    </source>
</reference>
<sequence>MHIEQHQDREPFPLRTSPSRYYRPAAEDYVAVFPTRLALARWTRGGDIPHVFSPTRNVPMRAAWYAQAQRQFQAWLEAGGFHADSHAE</sequence>
<organism evidence="1 2">
    <name type="scientific">Massilia aerilata</name>
    <dbReference type="NCBI Taxonomy" id="453817"/>
    <lineage>
        <taxon>Bacteria</taxon>
        <taxon>Pseudomonadati</taxon>
        <taxon>Pseudomonadota</taxon>
        <taxon>Betaproteobacteria</taxon>
        <taxon>Burkholderiales</taxon>
        <taxon>Oxalobacteraceae</taxon>
        <taxon>Telluria group</taxon>
        <taxon>Massilia</taxon>
    </lineage>
</organism>
<protein>
    <submittedName>
        <fullName evidence="1">Uncharacterized protein</fullName>
    </submittedName>
</protein>
<dbReference type="RefSeq" id="WP_379768081.1">
    <property type="nucleotide sequence ID" value="NZ_JBHSMZ010000004.1"/>
</dbReference>
<name>A0ABW0RTV4_9BURK</name>
<keyword evidence="2" id="KW-1185">Reference proteome</keyword>
<gene>
    <name evidence="1" type="ORF">ACFPO9_05185</name>
</gene>
<dbReference type="EMBL" id="JBHSMZ010000004">
    <property type="protein sequence ID" value="MFC5547903.1"/>
    <property type="molecule type" value="Genomic_DNA"/>
</dbReference>
<evidence type="ECO:0000313" key="1">
    <source>
        <dbReference type="EMBL" id="MFC5547903.1"/>
    </source>
</evidence>